<evidence type="ECO:0000313" key="2">
    <source>
        <dbReference type="EMBL" id="GBR77515.1"/>
    </source>
</evidence>
<evidence type="ECO:0000313" key="3">
    <source>
        <dbReference type="Proteomes" id="UP000282196"/>
    </source>
</evidence>
<proteinExistence type="predicted"/>
<sequence length="189" mass="21917">MKKALSIIPKVIENKIFLIRGKKVMLDRDLAGLYGVETRILNQAVKRNSERFPEDFMFQLSNLEKNEVITNCDNLKNLKYNPINPYAFTEQGIAMLSGVLNSPLAIQVNIQIMRTFTKLREIIFTHKDLQLKIEQIIRQQEKQHGKLSEHDKQISVIFDAIKQLLTVPEKPKNKIGFVPDSERNNKRCL</sequence>
<reference evidence="2 3" key="1">
    <citation type="journal article" date="2019" name="ISME J.">
        <title>Genome analyses of uncultured TG2/ZB3 bacteria in 'Margulisbacteria' specifically attached to ectosymbiotic spirochetes of protists in the termite gut.</title>
        <authorList>
            <person name="Utami Y.D."/>
            <person name="Kuwahara H."/>
            <person name="Igai K."/>
            <person name="Murakami T."/>
            <person name="Sugaya K."/>
            <person name="Morikawa T."/>
            <person name="Nagura Y."/>
            <person name="Yuki M."/>
            <person name="Deevong P."/>
            <person name="Inoue T."/>
            <person name="Kihara K."/>
            <person name="Lo N."/>
            <person name="Yamada A."/>
            <person name="Ohkuma M."/>
            <person name="Hongoh Y."/>
        </authorList>
    </citation>
    <scope>NUCLEOTIDE SEQUENCE [LARGE SCALE GENOMIC DNA]</scope>
    <source>
        <strain evidence="2">RsDinE6-01</strain>
    </source>
</reference>
<feature type="domain" description="KilA-N DNA-binding" evidence="1">
    <location>
        <begin position="14"/>
        <end position="99"/>
    </location>
</feature>
<organism evidence="2 3">
    <name type="scientific">Candidatus Termititenax dinenymphae</name>
    <dbReference type="NCBI Taxonomy" id="2218523"/>
    <lineage>
        <taxon>Bacteria</taxon>
        <taxon>Bacillati</taxon>
        <taxon>Candidatus Margulisiibacteriota</taxon>
        <taxon>Candidatus Termititenacia</taxon>
        <taxon>Candidatus Termititenacales</taxon>
        <taxon>Candidatus Termititenacaceae</taxon>
        <taxon>Candidatus Termititenax</taxon>
    </lineage>
</organism>
<name>A0A388TMJ5_9BACT</name>
<comment type="caution">
    <text evidence="2">The sequence shown here is derived from an EMBL/GenBank/DDBJ whole genome shotgun (WGS) entry which is preliminary data.</text>
</comment>
<gene>
    <name evidence="2" type="ORF">RDn1_174</name>
</gene>
<dbReference type="Pfam" id="PF10543">
    <property type="entry name" value="ORF6N"/>
    <property type="match status" value="1"/>
</dbReference>
<dbReference type="InterPro" id="IPR018873">
    <property type="entry name" value="KilA-N_DNA-bd_domain"/>
</dbReference>
<dbReference type="Proteomes" id="UP000282196">
    <property type="component" value="Unassembled WGS sequence"/>
</dbReference>
<evidence type="ECO:0000259" key="1">
    <source>
        <dbReference type="Pfam" id="PF10543"/>
    </source>
</evidence>
<accession>A0A388TMJ5</accession>
<dbReference type="AlphaFoldDB" id="A0A388TMJ5"/>
<keyword evidence="3" id="KW-1185">Reference proteome</keyword>
<dbReference type="EMBL" id="BGZP01000003">
    <property type="protein sequence ID" value="GBR77515.1"/>
    <property type="molecule type" value="Genomic_DNA"/>
</dbReference>
<protein>
    <submittedName>
        <fullName evidence="2">ORF6N domain protein</fullName>
    </submittedName>
</protein>